<proteinExistence type="predicted"/>
<dbReference type="InterPro" id="IPR001505">
    <property type="entry name" value="Copper_CuA"/>
</dbReference>
<evidence type="ECO:0000256" key="3">
    <source>
        <dbReference type="ARBA" id="ARBA00023008"/>
    </source>
</evidence>
<evidence type="ECO:0000256" key="4">
    <source>
        <dbReference type="ARBA" id="ARBA00024688"/>
    </source>
</evidence>
<organism evidence="8 9">
    <name type="scientific">Geochorda subterranea</name>
    <dbReference type="NCBI Taxonomy" id="3109564"/>
    <lineage>
        <taxon>Bacteria</taxon>
        <taxon>Bacillati</taxon>
        <taxon>Bacillota</taxon>
        <taxon>Limnochordia</taxon>
        <taxon>Limnochordales</taxon>
        <taxon>Geochordaceae</taxon>
        <taxon>Geochorda</taxon>
    </lineage>
</organism>
<keyword evidence="3" id="KW-0186">Copper</keyword>
<evidence type="ECO:0000313" key="9">
    <source>
        <dbReference type="Proteomes" id="UP001333102"/>
    </source>
</evidence>
<name>A0ABZ1BRQ9_9FIRM</name>
<dbReference type="Gene3D" id="2.60.40.420">
    <property type="entry name" value="Cupredoxins - blue copper proteins"/>
    <property type="match status" value="1"/>
</dbReference>
<sequence>MQIDRYERRWMVLTAVTLAVLFVAVMGSVLGAGIQVPGIDGQVDPRALASTPPFDRPGLRELGPGRYEATIVAFIWAYSPNEIRVPAGSTVTFTLTSRDVVHGFRILDTPVNTMVIPGQVARVTHTFTRPDTYLFVCHEYCGVNHHTMYGRIIVE</sequence>
<comment type="function">
    <text evidence="4">Subunits I and II form the functional core of the enzyme complex. Electrons originating in cytochrome c are transferred via heme a and Cu(A) to the binuclear center formed by heme a3 and Cu(B).</text>
</comment>
<evidence type="ECO:0000256" key="5">
    <source>
        <dbReference type="ARBA" id="ARBA00031399"/>
    </source>
</evidence>
<dbReference type="RefSeq" id="WP_324669592.1">
    <property type="nucleotide sequence ID" value="NZ_CP141614.1"/>
</dbReference>
<protein>
    <recommendedName>
        <fullName evidence="5">Cytochrome aa3 subunit 2</fullName>
    </recommendedName>
</protein>
<reference evidence="9" key="1">
    <citation type="submission" date="2023-12" db="EMBL/GenBank/DDBJ databases">
        <title>Novel isolates from deep terrestrial aquifers shed light on the physiology and ecology of the class Limnochordia.</title>
        <authorList>
            <person name="Karnachuk O.V."/>
            <person name="Lukina A.P."/>
            <person name="Avakyan M.R."/>
            <person name="Kadnikov V."/>
            <person name="Begmatov S."/>
            <person name="Beletsky A.V."/>
            <person name="Mardanov A.V."/>
            <person name="Ravin N.V."/>
        </authorList>
    </citation>
    <scope>NUCLEOTIDE SEQUENCE [LARGE SCALE GENOMIC DNA]</scope>
    <source>
        <strain evidence="9">LN</strain>
    </source>
</reference>
<dbReference type="PANTHER" id="PTHR42838:SF2">
    <property type="entry name" value="NITROUS-OXIDE REDUCTASE"/>
    <property type="match status" value="1"/>
</dbReference>
<feature type="domain" description="Cytochrome oxidase subunit II copper A binding" evidence="7">
    <location>
        <begin position="62"/>
        <end position="155"/>
    </location>
</feature>
<comment type="subcellular location">
    <subcellularLocation>
        <location evidence="1">Cell envelope</location>
    </subcellularLocation>
</comment>
<keyword evidence="9" id="KW-1185">Reference proteome</keyword>
<dbReference type="InterPro" id="IPR002429">
    <property type="entry name" value="CcO_II-like_C"/>
</dbReference>
<evidence type="ECO:0000313" key="8">
    <source>
        <dbReference type="EMBL" id="WRP15200.1"/>
    </source>
</evidence>
<evidence type="ECO:0000256" key="1">
    <source>
        <dbReference type="ARBA" id="ARBA00004196"/>
    </source>
</evidence>
<dbReference type="EMBL" id="CP141614">
    <property type="protein sequence ID" value="WRP15200.1"/>
    <property type="molecule type" value="Genomic_DNA"/>
</dbReference>
<dbReference type="CDD" id="cd13913">
    <property type="entry name" value="ba3_CcO_II_C"/>
    <property type="match status" value="1"/>
</dbReference>
<evidence type="ECO:0000256" key="6">
    <source>
        <dbReference type="ARBA" id="ARBA00047816"/>
    </source>
</evidence>
<keyword evidence="2" id="KW-0479">Metal-binding</keyword>
<dbReference type="PANTHER" id="PTHR42838">
    <property type="entry name" value="CYTOCHROME C OXIDASE SUBUNIT II"/>
    <property type="match status" value="1"/>
</dbReference>
<gene>
    <name evidence="8" type="ORF">VLY81_03245</name>
</gene>
<dbReference type="Pfam" id="PF00116">
    <property type="entry name" value="COX2"/>
    <property type="match status" value="1"/>
</dbReference>
<dbReference type="InterPro" id="IPR034214">
    <property type="entry name" value="Ba3_CcO_II_C"/>
</dbReference>
<comment type="catalytic activity">
    <reaction evidence="6">
        <text>4 Fe(II)-[cytochrome c] + O2 + 8 H(+)(in) = 4 Fe(III)-[cytochrome c] + 2 H2O + 4 H(+)(out)</text>
        <dbReference type="Rhea" id="RHEA:11436"/>
        <dbReference type="Rhea" id="RHEA-COMP:10350"/>
        <dbReference type="Rhea" id="RHEA-COMP:14399"/>
        <dbReference type="ChEBI" id="CHEBI:15377"/>
        <dbReference type="ChEBI" id="CHEBI:15378"/>
        <dbReference type="ChEBI" id="CHEBI:15379"/>
        <dbReference type="ChEBI" id="CHEBI:29033"/>
        <dbReference type="ChEBI" id="CHEBI:29034"/>
        <dbReference type="EC" id="7.1.1.9"/>
    </reaction>
</comment>
<dbReference type="PROSITE" id="PS50857">
    <property type="entry name" value="COX2_CUA"/>
    <property type="match status" value="1"/>
</dbReference>
<evidence type="ECO:0000259" key="7">
    <source>
        <dbReference type="PROSITE" id="PS50857"/>
    </source>
</evidence>
<dbReference type="InterPro" id="IPR051403">
    <property type="entry name" value="NosZ/Cyto_c_oxidase_sub2"/>
</dbReference>
<evidence type="ECO:0000256" key="2">
    <source>
        <dbReference type="ARBA" id="ARBA00022723"/>
    </source>
</evidence>
<dbReference type="InterPro" id="IPR008972">
    <property type="entry name" value="Cupredoxin"/>
</dbReference>
<dbReference type="Proteomes" id="UP001333102">
    <property type="component" value="Chromosome"/>
</dbReference>
<dbReference type="PROSITE" id="PS00078">
    <property type="entry name" value="COX2"/>
    <property type="match status" value="1"/>
</dbReference>
<dbReference type="SUPFAM" id="SSF49503">
    <property type="entry name" value="Cupredoxins"/>
    <property type="match status" value="1"/>
</dbReference>
<accession>A0ABZ1BRQ9</accession>